<name>A0A8S3SC52_MYTED</name>
<evidence type="ECO:0000259" key="5">
    <source>
        <dbReference type="PROSITE" id="PS50287"/>
    </source>
</evidence>
<evidence type="ECO:0000313" key="7">
    <source>
        <dbReference type="Proteomes" id="UP000683360"/>
    </source>
</evidence>
<dbReference type="SUPFAM" id="SSF56487">
    <property type="entry name" value="SRCR-like"/>
    <property type="match status" value="1"/>
</dbReference>
<evidence type="ECO:0000256" key="4">
    <source>
        <dbReference type="PROSITE-ProRule" id="PRU00196"/>
    </source>
</evidence>
<dbReference type="Pfam" id="PF00530">
    <property type="entry name" value="SRCR"/>
    <property type="match status" value="1"/>
</dbReference>
<organism evidence="6 7">
    <name type="scientific">Mytilus edulis</name>
    <name type="common">Blue mussel</name>
    <dbReference type="NCBI Taxonomy" id="6550"/>
    <lineage>
        <taxon>Eukaryota</taxon>
        <taxon>Metazoa</taxon>
        <taxon>Spiralia</taxon>
        <taxon>Lophotrochozoa</taxon>
        <taxon>Mollusca</taxon>
        <taxon>Bivalvia</taxon>
        <taxon>Autobranchia</taxon>
        <taxon>Pteriomorphia</taxon>
        <taxon>Mytilida</taxon>
        <taxon>Mytiloidea</taxon>
        <taxon>Mytilidae</taxon>
        <taxon>Mytilinae</taxon>
        <taxon>Mytilus</taxon>
    </lineage>
</organism>
<dbReference type="PRINTS" id="PR00258">
    <property type="entry name" value="SPERACTRCPTR"/>
</dbReference>
<protein>
    <recommendedName>
        <fullName evidence="5">SRCR domain-containing protein</fullName>
    </recommendedName>
</protein>
<comment type="caution">
    <text evidence="4">Lacks conserved residue(s) required for the propagation of feature annotation.</text>
</comment>
<reference evidence="6" key="1">
    <citation type="submission" date="2021-03" db="EMBL/GenBank/DDBJ databases">
        <authorList>
            <person name="Bekaert M."/>
        </authorList>
    </citation>
    <scope>NUCLEOTIDE SEQUENCE</scope>
</reference>
<dbReference type="PANTHER" id="PTHR19331">
    <property type="entry name" value="SCAVENGER RECEPTOR DOMAIN-CONTAINING"/>
    <property type="match status" value="1"/>
</dbReference>
<keyword evidence="7" id="KW-1185">Reference proteome</keyword>
<dbReference type="Proteomes" id="UP000683360">
    <property type="component" value="Unassembled WGS sequence"/>
</dbReference>
<keyword evidence="1" id="KW-0732">Signal</keyword>
<dbReference type="AlphaFoldDB" id="A0A8S3SC52"/>
<dbReference type="GO" id="GO:0016020">
    <property type="term" value="C:membrane"/>
    <property type="evidence" value="ECO:0007669"/>
    <property type="project" value="InterPro"/>
</dbReference>
<keyword evidence="3 4" id="KW-1015">Disulfide bond</keyword>
<evidence type="ECO:0000313" key="6">
    <source>
        <dbReference type="EMBL" id="CAG2216780.1"/>
    </source>
</evidence>
<feature type="domain" description="SRCR" evidence="5">
    <location>
        <begin position="46"/>
        <end position="145"/>
    </location>
</feature>
<dbReference type="InterPro" id="IPR036772">
    <property type="entry name" value="SRCR-like_dom_sf"/>
</dbReference>
<dbReference type="OrthoDB" id="10066015at2759"/>
<dbReference type="FunFam" id="3.10.250.10:FF:000001">
    <property type="entry name" value="Lysyl oxidase 4 isoform X1"/>
    <property type="match status" value="1"/>
</dbReference>
<evidence type="ECO:0000256" key="2">
    <source>
        <dbReference type="ARBA" id="ARBA00022737"/>
    </source>
</evidence>
<accession>A0A8S3SC52</accession>
<evidence type="ECO:0000256" key="3">
    <source>
        <dbReference type="ARBA" id="ARBA00023157"/>
    </source>
</evidence>
<feature type="disulfide bond" evidence="4">
    <location>
        <begin position="114"/>
        <end position="124"/>
    </location>
</feature>
<dbReference type="PROSITE" id="PS00420">
    <property type="entry name" value="SRCR_1"/>
    <property type="match status" value="1"/>
</dbReference>
<sequence>MLDDVDCLGSEDRLLNYSYDSYTGDCGHQHDIGVHVSFACQKTGTLRLLEGSNTNEGRLEVYTQDTWGTVCVNNFDLIDATIACHQLGYCSGNALQSNMVNDVTGTIWLADLLCSGIESKLVNCRQLDSIIQNCRSYHDIGLMVAGVHGLNGVAASVEVNNFEQEIAKIRHLYMEDDFAKDIPQKKGNVVLTVFQVSINK</sequence>
<comment type="caution">
    <text evidence="6">The sequence shown here is derived from an EMBL/GenBank/DDBJ whole genome shotgun (WGS) entry which is preliminary data.</text>
</comment>
<dbReference type="SMART" id="SM00202">
    <property type="entry name" value="SR"/>
    <property type="match status" value="1"/>
</dbReference>
<dbReference type="EMBL" id="CAJPWZ010001490">
    <property type="protein sequence ID" value="CAG2216780.1"/>
    <property type="molecule type" value="Genomic_DNA"/>
</dbReference>
<dbReference type="InterPro" id="IPR001190">
    <property type="entry name" value="SRCR"/>
</dbReference>
<gene>
    <name evidence="6" type="ORF">MEDL_30470</name>
</gene>
<proteinExistence type="predicted"/>
<dbReference type="PROSITE" id="PS50287">
    <property type="entry name" value="SRCR_2"/>
    <property type="match status" value="1"/>
</dbReference>
<keyword evidence="2" id="KW-0677">Repeat</keyword>
<evidence type="ECO:0000256" key="1">
    <source>
        <dbReference type="ARBA" id="ARBA00022729"/>
    </source>
</evidence>
<dbReference type="Gene3D" id="3.10.250.10">
    <property type="entry name" value="SRCR-like domain"/>
    <property type="match status" value="1"/>
</dbReference>